<feature type="region of interest" description="Disordered" evidence="1">
    <location>
        <begin position="21"/>
        <end position="61"/>
    </location>
</feature>
<evidence type="ECO:0000313" key="3">
    <source>
        <dbReference type="EMBL" id="DAD87178.1"/>
    </source>
</evidence>
<feature type="domain" description="SHOCT" evidence="2">
    <location>
        <begin position="3"/>
        <end position="25"/>
    </location>
</feature>
<protein>
    <submittedName>
        <fullName evidence="3">Major head protein</fullName>
    </submittedName>
</protein>
<feature type="region of interest" description="Disordered" evidence="1">
    <location>
        <begin position="73"/>
        <end position="102"/>
    </location>
</feature>
<evidence type="ECO:0000259" key="2">
    <source>
        <dbReference type="Pfam" id="PF09851"/>
    </source>
</evidence>
<feature type="compositionally biased region" description="Basic and acidic residues" evidence="1">
    <location>
        <begin position="84"/>
        <end position="102"/>
    </location>
</feature>
<evidence type="ECO:0000256" key="1">
    <source>
        <dbReference type="SAM" id="MobiDB-lite"/>
    </source>
</evidence>
<accession>A0A8S5MYR9</accession>
<organism evidence="3">
    <name type="scientific">Siphoviridae sp. ctM4P7</name>
    <dbReference type="NCBI Taxonomy" id="2826256"/>
    <lineage>
        <taxon>Viruses</taxon>
        <taxon>Duplodnaviria</taxon>
        <taxon>Heunggongvirae</taxon>
        <taxon>Uroviricota</taxon>
        <taxon>Caudoviricetes</taxon>
    </lineage>
</organism>
<dbReference type="Pfam" id="PF14265">
    <property type="entry name" value="DUF4355"/>
    <property type="match status" value="1"/>
</dbReference>
<proteinExistence type="predicted"/>
<dbReference type="EMBL" id="BK015015">
    <property type="protein sequence ID" value="DAD87178.1"/>
    <property type="molecule type" value="Genomic_DNA"/>
</dbReference>
<dbReference type="InterPro" id="IPR025580">
    <property type="entry name" value="Gp46"/>
</dbReference>
<dbReference type="InterPro" id="IPR018649">
    <property type="entry name" value="SHOCT"/>
</dbReference>
<sequence length="234" mass="26467">MNLKKLKDLLAKGLITQEEYDEMAKHIDDSGSNEPPEPGSDPEDKDKNKKRKIPDDEDEFKEWMDKMIQSAVDRATNKLGNENKTLRDKLKEERKKNLTAEELKAAEMKEKEEELQERERTIKENENRMYAMKALRKIGLDDGGEDALSLVDFVMGEDEVAIDSRVKSLKTAIDKRVKAEVDKVFGENGRNPSKGNAGAGGDNPWSKATFNLTKQMEIELKNPELAKSLKASAI</sequence>
<name>A0A8S5MYR9_9CAUD</name>
<feature type="region of interest" description="Disordered" evidence="1">
    <location>
        <begin position="185"/>
        <end position="207"/>
    </location>
</feature>
<reference evidence="3" key="1">
    <citation type="journal article" date="2021" name="Proc. Natl. Acad. Sci. U.S.A.">
        <title>A Catalog of Tens of Thousands of Viruses from Human Metagenomes Reveals Hidden Associations with Chronic Diseases.</title>
        <authorList>
            <person name="Tisza M.J."/>
            <person name="Buck C.B."/>
        </authorList>
    </citation>
    <scope>NUCLEOTIDE SEQUENCE</scope>
    <source>
        <strain evidence="3">CtM4P7</strain>
    </source>
</reference>
<dbReference type="Pfam" id="PF09851">
    <property type="entry name" value="SHOCT"/>
    <property type="match status" value="1"/>
</dbReference>